<sequence length="197" mass="21931">MVYSNLSAGRVPGMEACSMPYDNPDCPICLERYQSNALVLYDAAYASAISRAAKTTTRAVASEPQAAISDHTPIKLPCCRNKIGRDCLNTWLRVSDICPLCRAKIVVPPPIVIIRRFIDWVFRLVDFESAVVVYPPLPVTPVVVYPRSQDSMTAHAPLQGADYDDTDNSGSHDYGYDHNESNYDYEDYGVLPLFCGW</sequence>
<protein>
    <submittedName>
        <fullName evidence="1">RING-finger domain containing protein</fullName>
    </submittedName>
</protein>
<dbReference type="SUPFAM" id="SSF57850">
    <property type="entry name" value="RING/U-box"/>
    <property type="match status" value="1"/>
</dbReference>
<dbReference type="Gene3D" id="3.30.40.10">
    <property type="entry name" value="Zinc/RING finger domain, C3HC4 (zinc finger)"/>
    <property type="match status" value="1"/>
</dbReference>
<evidence type="ECO:0000313" key="2">
    <source>
        <dbReference type="Proteomes" id="UP000472372"/>
    </source>
</evidence>
<dbReference type="EMBL" id="HG992977">
    <property type="protein sequence ID" value="CAE6995362.1"/>
    <property type="molecule type" value="Genomic_DNA"/>
</dbReference>
<gene>
    <name evidence="1" type="ORF">PTTW11_00088</name>
</gene>
<dbReference type="Proteomes" id="UP000472372">
    <property type="component" value="Chromosome 1"/>
</dbReference>
<name>A0A6S6V4T4_9PLEO</name>
<dbReference type="AlphaFoldDB" id="A0A6S6V4T4"/>
<organism evidence="1 2">
    <name type="scientific">Pyrenophora teres f. teres</name>
    <dbReference type="NCBI Taxonomy" id="97479"/>
    <lineage>
        <taxon>Eukaryota</taxon>
        <taxon>Fungi</taxon>
        <taxon>Dikarya</taxon>
        <taxon>Ascomycota</taxon>
        <taxon>Pezizomycotina</taxon>
        <taxon>Dothideomycetes</taxon>
        <taxon>Pleosporomycetidae</taxon>
        <taxon>Pleosporales</taxon>
        <taxon>Pleosporineae</taxon>
        <taxon>Pleosporaceae</taxon>
        <taxon>Pyrenophora</taxon>
    </lineage>
</organism>
<reference evidence="1" key="1">
    <citation type="submission" date="2021-02" db="EMBL/GenBank/DDBJ databases">
        <authorList>
            <person name="Syme A R."/>
            <person name="Syme A R."/>
            <person name="Moolhuijzen P."/>
        </authorList>
    </citation>
    <scope>NUCLEOTIDE SEQUENCE</scope>
    <source>
        <strain evidence="1">W1-1</strain>
    </source>
</reference>
<dbReference type="Pfam" id="PF13639">
    <property type="entry name" value="zf-RING_2"/>
    <property type="match status" value="1"/>
</dbReference>
<dbReference type="InterPro" id="IPR013083">
    <property type="entry name" value="Znf_RING/FYVE/PHD"/>
</dbReference>
<dbReference type="InterPro" id="IPR001841">
    <property type="entry name" value="Znf_RING"/>
</dbReference>
<evidence type="ECO:0000313" key="1">
    <source>
        <dbReference type="EMBL" id="CAE6995362.1"/>
    </source>
</evidence>
<accession>A0A6S6V4T4</accession>
<proteinExistence type="predicted"/>